<evidence type="ECO:0000313" key="9">
    <source>
        <dbReference type="Proteomes" id="UP000007014"/>
    </source>
</evidence>
<keyword evidence="3 4" id="KW-0326">Glycosidase</keyword>
<dbReference type="InterPro" id="IPR017853">
    <property type="entry name" value="GH"/>
</dbReference>
<sequence>MRAYQSTWPCGFVTVLPADPEARALCPSEHWLPWKHAEDARYQQLIVDLISKDESVVVLILIERTPEQTAEPSTNAPLEPLLGIALSLPLRQPTQSVTPSLTSLKTEHESRRAVNEHLSRLTPLETGALDPAPGSSPQNVLHVQGTAHEGLLECHVCYSQTKAYARLQRDVLVWRVTDSPDNERFPEVRIHLRAAGRWYGTGHLMQQHWPSCAACLELGPFYPFDNGVCGLGTLAIPGWCTTGGFAILVDERRTPYLHVGMNAPRETDAAASRRAWTVGHENALRQVLPLRDRRFPPRALAGSHQSPLPLGDDLLRIQSRYGYDYERVWHPLLGTRLGYEDELVVYVHLVVTPRPNVRAAREALLERMGAAATGRRLLSPPRSLLQHPIWTTWARFKQNVTQEDVLSFAQEIAARNLPRSVMEIDDRWSEAYGDFRFDRVKFPQPAQMVQALHALGFKVTLWCTAFIEEKSQAYLEGRSKGYLVADGALFPWWQPQPVAALDVANPEACRWFLERARILRAETGVDGFKFDSGEPCWLPRQLEAYTQLAYPGQYTDWWLQRVVLPLILGTEAPQVTGTDHRIGMEASASLPVTRMDAGSVAASDAFRATRETPYLIRKAATREAQPETESPRFSVEAEARTNSGVAAHAVLSATTLDDAEQVPVAPAEARAATATGLAAGAQPAQWIPCLYRMFDRFSHDGIDNGLASVIPTMLTSGVLGFCFVLPDMVGGNEYDQVQAGADLMMRWLYANALMPSIQLSLPPWKYGASVEAALVEALAVRKHILEDSGLLEALVRSACEEGAPLARPMWWLCPQLAISWDIDDQFMLGDDVLVAPMLTPLSAVYTSAAIDALNADQDTHVPGVTHPLGPTPSTTATHTLERVPQQVPPSKSPRSSSCTPNMTDSRSLQPRQRQVWLPPGNWCAYHPSSSIGAVRLATPAPAPLTGPCTITTTSVLPVYVRVGSAVARFVFADAEEAAAHLVESHGINDA</sequence>
<dbReference type="EMBL" id="AP006484">
    <property type="protein sequence ID" value="BAM78907.1"/>
    <property type="molecule type" value="Genomic_DNA"/>
</dbReference>
<dbReference type="GO" id="GO:0004553">
    <property type="term" value="F:hydrolase activity, hydrolyzing O-glycosyl compounds"/>
    <property type="evidence" value="ECO:0007669"/>
    <property type="project" value="InterPro"/>
</dbReference>
<accession>M1VA29</accession>
<evidence type="ECO:0000313" key="8">
    <source>
        <dbReference type="EMBL" id="BAM78907.1"/>
    </source>
</evidence>
<evidence type="ECO:0000256" key="4">
    <source>
        <dbReference type="RuleBase" id="RU361185"/>
    </source>
</evidence>
<comment type="similarity">
    <text evidence="1 4">Belongs to the glycosyl hydrolase 31 family.</text>
</comment>
<dbReference type="Gene3D" id="3.20.20.80">
    <property type="entry name" value="Glycosidases"/>
    <property type="match status" value="2"/>
</dbReference>
<dbReference type="SUPFAM" id="SSF51445">
    <property type="entry name" value="(Trans)glycosidases"/>
    <property type="match status" value="2"/>
</dbReference>
<keyword evidence="9" id="KW-1185">Reference proteome</keyword>
<evidence type="ECO:0000256" key="2">
    <source>
        <dbReference type="ARBA" id="ARBA00022801"/>
    </source>
</evidence>
<dbReference type="PANTHER" id="PTHR43053">
    <property type="entry name" value="GLYCOSIDASE FAMILY 31"/>
    <property type="match status" value="1"/>
</dbReference>
<feature type="domain" description="Glycosyl hydrolase family 31 C-terminal" evidence="7">
    <location>
        <begin position="802"/>
        <end position="840"/>
    </location>
</feature>
<dbReference type="eggNOG" id="KOG1065">
    <property type="taxonomic scope" value="Eukaryota"/>
</dbReference>
<evidence type="ECO:0000256" key="3">
    <source>
        <dbReference type="ARBA" id="ARBA00023295"/>
    </source>
</evidence>
<evidence type="ECO:0000259" key="6">
    <source>
        <dbReference type="Pfam" id="PF01055"/>
    </source>
</evidence>
<dbReference type="Gramene" id="CMB095CT">
    <property type="protein sequence ID" value="CMB095CT"/>
    <property type="gene ID" value="CMB095C"/>
</dbReference>
<evidence type="ECO:0000259" key="7">
    <source>
        <dbReference type="Pfam" id="PF21365"/>
    </source>
</evidence>
<dbReference type="KEGG" id="cme:CYME_CMB095C"/>
<dbReference type="STRING" id="280699.M1VA29"/>
<dbReference type="InterPro" id="IPR048395">
    <property type="entry name" value="Glyco_hydro_31_C"/>
</dbReference>
<dbReference type="InterPro" id="IPR050985">
    <property type="entry name" value="Alpha-glycosidase_related"/>
</dbReference>
<dbReference type="InterPro" id="IPR000322">
    <property type="entry name" value="Glyco_hydro_31_TIM"/>
</dbReference>
<feature type="compositionally biased region" description="Polar residues" evidence="5">
    <location>
        <begin position="892"/>
        <end position="911"/>
    </location>
</feature>
<gene>
    <name evidence="8" type="ORF">CYME_CMB095C</name>
</gene>
<feature type="region of interest" description="Disordered" evidence="5">
    <location>
        <begin position="861"/>
        <end position="911"/>
    </location>
</feature>
<evidence type="ECO:0000256" key="5">
    <source>
        <dbReference type="SAM" id="MobiDB-lite"/>
    </source>
</evidence>
<name>M1VA29_CYAM1</name>
<dbReference type="AlphaFoldDB" id="M1VA29"/>
<dbReference type="InterPro" id="IPR013780">
    <property type="entry name" value="Glyco_hydro_b"/>
</dbReference>
<organism evidence="8 9">
    <name type="scientific">Cyanidioschyzon merolae (strain NIES-3377 / 10D)</name>
    <name type="common">Unicellular red alga</name>
    <dbReference type="NCBI Taxonomy" id="280699"/>
    <lineage>
        <taxon>Eukaryota</taxon>
        <taxon>Rhodophyta</taxon>
        <taxon>Bangiophyceae</taxon>
        <taxon>Cyanidiales</taxon>
        <taxon>Cyanidiaceae</taxon>
        <taxon>Cyanidioschyzon</taxon>
    </lineage>
</organism>
<dbReference type="CDD" id="cd06592">
    <property type="entry name" value="GH31_NET37"/>
    <property type="match status" value="1"/>
</dbReference>
<dbReference type="SUPFAM" id="SSF51011">
    <property type="entry name" value="Glycosyl hydrolase domain"/>
    <property type="match status" value="1"/>
</dbReference>
<dbReference type="OrthoDB" id="10070917at2759"/>
<reference evidence="8 9" key="1">
    <citation type="journal article" date="2004" name="Nature">
        <title>Genome sequence of the ultrasmall unicellular red alga Cyanidioschyzon merolae 10D.</title>
        <authorList>
            <person name="Matsuzaki M."/>
            <person name="Misumi O."/>
            <person name="Shin-i T."/>
            <person name="Maruyama S."/>
            <person name="Takahara M."/>
            <person name="Miyagishima S."/>
            <person name="Mori T."/>
            <person name="Nishida K."/>
            <person name="Yagisawa F."/>
            <person name="Nishida K."/>
            <person name="Yoshida Y."/>
            <person name="Nishimura Y."/>
            <person name="Nakao S."/>
            <person name="Kobayashi T."/>
            <person name="Momoyama Y."/>
            <person name="Higashiyama T."/>
            <person name="Minoda A."/>
            <person name="Sano M."/>
            <person name="Nomoto H."/>
            <person name="Oishi K."/>
            <person name="Hayashi H."/>
            <person name="Ohta F."/>
            <person name="Nishizaka S."/>
            <person name="Haga S."/>
            <person name="Miura S."/>
            <person name="Morishita T."/>
            <person name="Kabeya Y."/>
            <person name="Terasawa K."/>
            <person name="Suzuki Y."/>
            <person name="Ishii Y."/>
            <person name="Asakawa S."/>
            <person name="Takano H."/>
            <person name="Ohta N."/>
            <person name="Kuroiwa H."/>
            <person name="Tanaka K."/>
            <person name="Shimizu N."/>
            <person name="Sugano S."/>
            <person name="Sato N."/>
            <person name="Nozaki H."/>
            <person name="Ogasawara N."/>
            <person name="Kohara Y."/>
            <person name="Kuroiwa T."/>
        </authorList>
    </citation>
    <scope>NUCLEOTIDE SEQUENCE [LARGE SCALE GENOMIC DNA]</scope>
    <source>
        <strain evidence="8 9">10D</strain>
    </source>
</reference>
<dbReference type="Pfam" id="PF01055">
    <property type="entry name" value="Glyco_hydro_31_2nd"/>
    <property type="match status" value="1"/>
</dbReference>
<dbReference type="Proteomes" id="UP000007014">
    <property type="component" value="Chromosome 2"/>
</dbReference>
<dbReference type="RefSeq" id="XP_005535193.1">
    <property type="nucleotide sequence ID" value="XM_005535136.1"/>
</dbReference>
<dbReference type="Gene3D" id="2.60.40.1180">
    <property type="entry name" value="Golgi alpha-mannosidase II"/>
    <property type="match status" value="1"/>
</dbReference>
<dbReference type="GeneID" id="16992370"/>
<dbReference type="HOGENOM" id="CLU_301768_0_0_1"/>
<protein>
    <submittedName>
        <fullName evidence="8">Similar to alpha-glucosidase</fullName>
    </submittedName>
</protein>
<reference evidence="8 9" key="2">
    <citation type="journal article" date="2007" name="BMC Biol.">
        <title>A 100%-complete sequence reveals unusually simple genomic features in the hot-spring red alga Cyanidioschyzon merolae.</title>
        <authorList>
            <person name="Nozaki H."/>
            <person name="Takano H."/>
            <person name="Misumi O."/>
            <person name="Terasawa K."/>
            <person name="Matsuzaki M."/>
            <person name="Maruyama S."/>
            <person name="Nishida K."/>
            <person name="Yagisawa F."/>
            <person name="Yoshida Y."/>
            <person name="Fujiwara T."/>
            <person name="Takio S."/>
            <person name="Tamura K."/>
            <person name="Chung S.J."/>
            <person name="Nakamura S."/>
            <person name="Kuroiwa H."/>
            <person name="Tanaka K."/>
            <person name="Sato N."/>
            <person name="Kuroiwa T."/>
        </authorList>
    </citation>
    <scope>NUCLEOTIDE SEQUENCE [LARGE SCALE GENOMIC DNA]</scope>
    <source>
        <strain evidence="8 9">10D</strain>
    </source>
</reference>
<dbReference type="PANTHER" id="PTHR43053:SF4">
    <property type="entry name" value="MYOGENESIS-REGULATING GLYCOSIDASE"/>
    <property type="match status" value="1"/>
</dbReference>
<proteinExistence type="inferred from homology"/>
<feature type="domain" description="Glycoside hydrolase family 31 TIM barrel" evidence="6">
    <location>
        <begin position="399"/>
        <end position="537"/>
    </location>
</feature>
<dbReference type="Pfam" id="PF21365">
    <property type="entry name" value="Glyco_hydro_31_3rd"/>
    <property type="match status" value="1"/>
</dbReference>
<keyword evidence="2 4" id="KW-0378">Hydrolase</keyword>
<dbReference type="GO" id="GO:0005975">
    <property type="term" value="P:carbohydrate metabolic process"/>
    <property type="evidence" value="ECO:0007669"/>
    <property type="project" value="InterPro"/>
</dbReference>
<evidence type="ECO:0000256" key="1">
    <source>
        <dbReference type="ARBA" id="ARBA00007806"/>
    </source>
</evidence>